<evidence type="ECO:0000313" key="4">
    <source>
        <dbReference type="Proteomes" id="UP001202961"/>
    </source>
</evidence>
<dbReference type="InterPro" id="IPR035897">
    <property type="entry name" value="Toll_tir_struct_dom_sf"/>
</dbReference>
<reference evidence="3 4" key="1">
    <citation type="journal article" date="2022" name="Syst. Appl. Microbiol.">
        <title>Rhodopirellula aestuarii sp. nov., a novel member of the genus Rhodopirellula isolated from brackish sediments collected in the Tagus River estuary, Portugal.</title>
        <authorList>
            <person name="Vitorino I.R."/>
            <person name="Klimek D."/>
            <person name="Calusinska M."/>
            <person name="Lobo-da-Cunha A."/>
            <person name="Vasconcelos V."/>
            <person name="Lage O.M."/>
        </authorList>
    </citation>
    <scope>NUCLEOTIDE SEQUENCE [LARGE SCALE GENOMIC DNA]</scope>
    <source>
        <strain evidence="3 4">ICT_H3.1</strain>
    </source>
</reference>
<sequence>MSANPIVYCLQQLTDYLQFERLCHDILALDGYHNLEPIGGSGDKGRDAIHVDKMNGGRTTIFAYSVREDWFTKLKEDAKKIVKHKHTCDQWVFLSTAKISANERDDAIKLVKEKYKWDVDLYGIERFRTLLSTTHKEVIAEHPSIFCYPFFSMAGGLSLAPRYDYIVIDEADSDTALATWLARRLMLAGYNVWCRHLSPIAGNSLSETIKGLIRKRAVRYIPIVSPESVAHPELTARRNLAHAVAEERGTHLVVPVCSEPVSNELLDKATSDMESVNFHEGWASGLRQLRKVLESFQCPKSEGATSIVLDSYMPECVLVEQQETLVANVFSVKEVPKVLLRFVSPSTIRSTDIQLMRNDWAFRKVSGKRLISFCPPPVDLSKQFNLESKGGCVWESAQDGEMDSISVFNIVKELLRRSMDVACVNRGLSYCADRDLFYFPHGLIRNEMLPIVTFDGRSTRVGIAGERTFGSGLSKAKYRYALAPKFSARWRGSGYEITVRPRLRITDTKGRLLEPRPALSRRKDIGGTWWNNDWLNRIVGLMQFLAEGDEIVVGNTNDDSVIVSSSAQHWTVNCGIDEIALKDAKKLRDEVAFKSINDDEDEGTEDD</sequence>
<feature type="domain" description="Restriction endonuclease type IV Mrr" evidence="1">
    <location>
        <begin position="17"/>
        <end position="102"/>
    </location>
</feature>
<evidence type="ECO:0000313" key="3">
    <source>
        <dbReference type="EMBL" id="MCM2372091.1"/>
    </source>
</evidence>
<protein>
    <submittedName>
        <fullName evidence="3">TIR domain-containing protein</fullName>
    </submittedName>
</protein>
<dbReference type="Gene3D" id="3.40.50.10140">
    <property type="entry name" value="Toll/interleukin-1 receptor homology (TIR) domain"/>
    <property type="match status" value="1"/>
</dbReference>
<organism evidence="3 4">
    <name type="scientific">Aporhodopirellula aestuarii</name>
    <dbReference type="NCBI Taxonomy" id="2950107"/>
    <lineage>
        <taxon>Bacteria</taxon>
        <taxon>Pseudomonadati</taxon>
        <taxon>Planctomycetota</taxon>
        <taxon>Planctomycetia</taxon>
        <taxon>Pirellulales</taxon>
        <taxon>Pirellulaceae</taxon>
        <taxon>Aporhodopirellula</taxon>
    </lineage>
</organism>
<dbReference type="Proteomes" id="UP001202961">
    <property type="component" value="Unassembled WGS sequence"/>
</dbReference>
<dbReference type="RefSeq" id="WP_250929716.1">
    <property type="nucleotide sequence ID" value="NZ_JAMQBK010000039.1"/>
</dbReference>
<comment type="caution">
    <text evidence="3">The sequence shown here is derived from an EMBL/GenBank/DDBJ whole genome shotgun (WGS) entry which is preliminary data.</text>
</comment>
<name>A0ABT0U589_9BACT</name>
<dbReference type="EMBL" id="JAMQBK010000039">
    <property type="protein sequence ID" value="MCM2372091.1"/>
    <property type="molecule type" value="Genomic_DNA"/>
</dbReference>
<keyword evidence="4" id="KW-1185">Reference proteome</keyword>
<accession>A0ABT0U589</accession>
<dbReference type="Pfam" id="PF13676">
    <property type="entry name" value="TIR_2"/>
    <property type="match status" value="1"/>
</dbReference>
<proteinExistence type="predicted"/>
<gene>
    <name evidence="3" type="ORF">NB063_15910</name>
</gene>
<dbReference type="Pfam" id="PF04471">
    <property type="entry name" value="Mrr_cat"/>
    <property type="match status" value="1"/>
</dbReference>
<evidence type="ECO:0000259" key="1">
    <source>
        <dbReference type="Pfam" id="PF04471"/>
    </source>
</evidence>
<evidence type="ECO:0000259" key="2">
    <source>
        <dbReference type="Pfam" id="PF13676"/>
    </source>
</evidence>
<feature type="domain" description="TIR" evidence="2">
    <location>
        <begin position="172"/>
        <end position="289"/>
    </location>
</feature>
<dbReference type="InterPro" id="IPR000157">
    <property type="entry name" value="TIR_dom"/>
</dbReference>
<dbReference type="InterPro" id="IPR007560">
    <property type="entry name" value="Restrct_endonuc_IV_Mrr"/>
</dbReference>
<dbReference type="SUPFAM" id="SSF52200">
    <property type="entry name" value="Toll/Interleukin receptor TIR domain"/>
    <property type="match status" value="1"/>
</dbReference>